<dbReference type="EMBL" id="JBBNAG010000013">
    <property type="protein sequence ID" value="KAK9083758.1"/>
    <property type="molecule type" value="Genomic_DNA"/>
</dbReference>
<dbReference type="Proteomes" id="UP001419268">
    <property type="component" value="Unassembled WGS sequence"/>
</dbReference>
<feature type="region of interest" description="Disordered" evidence="1">
    <location>
        <begin position="1"/>
        <end position="26"/>
    </location>
</feature>
<reference evidence="2 3" key="1">
    <citation type="submission" date="2024-01" db="EMBL/GenBank/DDBJ databases">
        <title>Genome assemblies of Stephania.</title>
        <authorList>
            <person name="Yang L."/>
        </authorList>
    </citation>
    <scope>NUCLEOTIDE SEQUENCE [LARGE SCALE GENOMIC DNA]</scope>
    <source>
        <strain evidence="2">JXDWG</strain>
        <tissue evidence="2">Leaf</tissue>
    </source>
</reference>
<gene>
    <name evidence="2" type="ORF">Scep_030229</name>
</gene>
<name>A0AAP0HCZ6_9MAGN</name>
<evidence type="ECO:0000313" key="3">
    <source>
        <dbReference type="Proteomes" id="UP001419268"/>
    </source>
</evidence>
<keyword evidence="3" id="KW-1185">Reference proteome</keyword>
<evidence type="ECO:0000256" key="1">
    <source>
        <dbReference type="SAM" id="MobiDB-lite"/>
    </source>
</evidence>
<dbReference type="AlphaFoldDB" id="A0AAP0HCZ6"/>
<evidence type="ECO:0000313" key="2">
    <source>
        <dbReference type="EMBL" id="KAK9083758.1"/>
    </source>
</evidence>
<proteinExistence type="predicted"/>
<protein>
    <submittedName>
        <fullName evidence="2">Uncharacterized protein</fullName>
    </submittedName>
</protein>
<sequence length="163" mass="18139">MTTTTTTMRKSKSAAVSQQGRRRLPQLQPQIQIGETPLVALATCSKAKANTSKTKRLNGVGLATRIQSPKAKASKTKQLNGVGLATRIQSLISPPRDARLVRPRRDRADGIWDMKASRELEALRMERGGGGLERLSLLLLRRRRCCGLRKKARVGWDGERARW</sequence>
<comment type="caution">
    <text evidence="2">The sequence shown here is derived from an EMBL/GenBank/DDBJ whole genome shotgun (WGS) entry which is preliminary data.</text>
</comment>
<accession>A0AAP0HCZ6</accession>
<organism evidence="2 3">
    <name type="scientific">Stephania cephalantha</name>
    <dbReference type="NCBI Taxonomy" id="152367"/>
    <lineage>
        <taxon>Eukaryota</taxon>
        <taxon>Viridiplantae</taxon>
        <taxon>Streptophyta</taxon>
        <taxon>Embryophyta</taxon>
        <taxon>Tracheophyta</taxon>
        <taxon>Spermatophyta</taxon>
        <taxon>Magnoliopsida</taxon>
        <taxon>Ranunculales</taxon>
        <taxon>Menispermaceae</taxon>
        <taxon>Menispermoideae</taxon>
        <taxon>Cissampelideae</taxon>
        <taxon>Stephania</taxon>
    </lineage>
</organism>